<dbReference type="InterPro" id="IPR033640">
    <property type="entry name" value="FAR_C"/>
</dbReference>
<keyword evidence="4" id="KW-0521">NADP</keyword>
<evidence type="ECO:0000256" key="3">
    <source>
        <dbReference type="ARBA" id="ARBA00023098"/>
    </source>
</evidence>
<comment type="caution">
    <text evidence="7">The sequence shown here is derived from an EMBL/GenBank/DDBJ whole genome shotgun (WGS) entry which is preliminary data.</text>
</comment>
<name>A0A834MEW7_RHYFE</name>
<evidence type="ECO:0000313" key="8">
    <source>
        <dbReference type="Proteomes" id="UP000625711"/>
    </source>
</evidence>
<accession>A0A834MEW7</accession>
<evidence type="ECO:0000313" key="7">
    <source>
        <dbReference type="EMBL" id="KAF7275834.1"/>
    </source>
</evidence>
<keyword evidence="4" id="KW-1133">Transmembrane helix</keyword>
<dbReference type="EC" id="1.2.1.84" evidence="4"/>
<dbReference type="InterPro" id="IPR026055">
    <property type="entry name" value="FAR"/>
</dbReference>
<reference evidence="7" key="1">
    <citation type="submission" date="2020-08" db="EMBL/GenBank/DDBJ databases">
        <title>Genome sequencing and assembly of the red palm weevil Rhynchophorus ferrugineus.</title>
        <authorList>
            <person name="Dias G.B."/>
            <person name="Bergman C.M."/>
            <person name="Manee M."/>
        </authorList>
    </citation>
    <scope>NUCLEOTIDE SEQUENCE</scope>
    <source>
        <strain evidence="7">AA-2017</strain>
        <tissue evidence="7">Whole larva</tissue>
    </source>
</reference>
<protein>
    <recommendedName>
        <fullName evidence="4">Fatty acyl-CoA reductase</fullName>
        <ecNumber evidence="4">1.2.1.84</ecNumber>
    </recommendedName>
</protein>
<evidence type="ECO:0000256" key="1">
    <source>
        <dbReference type="ARBA" id="ARBA00005928"/>
    </source>
</evidence>
<dbReference type="PANTHER" id="PTHR11011:SF24">
    <property type="entry name" value="FATTY ACYL-COA REDUCTASE"/>
    <property type="match status" value="1"/>
</dbReference>
<dbReference type="OrthoDB" id="6818652at2759"/>
<keyword evidence="8" id="KW-1185">Reference proteome</keyword>
<keyword evidence="2 4" id="KW-0444">Lipid biosynthesis</keyword>
<comment type="catalytic activity">
    <reaction evidence="4">
        <text>a long-chain fatty acyl-CoA + 2 NADPH + 2 H(+) = a long-chain primary fatty alcohol + 2 NADP(+) + CoA</text>
        <dbReference type="Rhea" id="RHEA:52716"/>
        <dbReference type="ChEBI" id="CHEBI:15378"/>
        <dbReference type="ChEBI" id="CHEBI:57287"/>
        <dbReference type="ChEBI" id="CHEBI:57783"/>
        <dbReference type="ChEBI" id="CHEBI:58349"/>
        <dbReference type="ChEBI" id="CHEBI:77396"/>
        <dbReference type="ChEBI" id="CHEBI:83139"/>
        <dbReference type="EC" id="1.2.1.84"/>
    </reaction>
</comment>
<evidence type="ECO:0000256" key="4">
    <source>
        <dbReference type="RuleBase" id="RU363097"/>
    </source>
</evidence>
<dbReference type="Pfam" id="PF07993">
    <property type="entry name" value="NAD_binding_4"/>
    <property type="match status" value="1"/>
</dbReference>
<dbReference type="InterPro" id="IPR013120">
    <property type="entry name" value="FAR_NAD-bd"/>
</dbReference>
<dbReference type="GO" id="GO:0102965">
    <property type="term" value="F:alcohol-forming long-chain fatty acyl-CoA reductase activity"/>
    <property type="evidence" value="ECO:0007669"/>
    <property type="project" value="UniProtKB-EC"/>
</dbReference>
<feature type="transmembrane region" description="Helical" evidence="4">
    <location>
        <begin position="243"/>
        <end position="261"/>
    </location>
</feature>
<feature type="non-terminal residue" evidence="7">
    <location>
        <position position="287"/>
    </location>
</feature>
<dbReference type="GO" id="GO:0080019">
    <property type="term" value="F:alcohol-forming very long-chain fatty acyl-CoA reductase activity"/>
    <property type="evidence" value="ECO:0007669"/>
    <property type="project" value="InterPro"/>
</dbReference>
<keyword evidence="4" id="KW-0812">Transmembrane</keyword>
<evidence type="ECO:0000256" key="2">
    <source>
        <dbReference type="ARBA" id="ARBA00022516"/>
    </source>
</evidence>
<keyword evidence="4" id="KW-0472">Membrane</keyword>
<dbReference type="GO" id="GO:0035336">
    <property type="term" value="P:long-chain fatty-acyl-CoA metabolic process"/>
    <property type="evidence" value="ECO:0007669"/>
    <property type="project" value="TreeGrafter"/>
</dbReference>
<evidence type="ECO:0000259" key="6">
    <source>
        <dbReference type="Pfam" id="PF07993"/>
    </source>
</evidence>
<proteinExistence type="inferred from homology"/>
<dbReference type="EMBL" id="JAACXV010009010">
    <property type="protein sequence ID" value="KAF7275834.1"/>
    <property type="molecule type" value="Genomic_DNA"/>
</dbReference>
<dbReference type="CDD" id="cd09071">
    <property type="entry name" value="FAR_C"/>
    <property type="match status" value="1"/>
</dbReference>
<feature type="domain" description="Thioester reductase (TE)" evidence="6">
    <location>
        <begin position="10"/>
        <end position="60"/>
    </location>
</feature>
<dbReference type="Pfam" id="PF03015">
    <property type="entry name" value="Sterile"/>
    <property type="match status" value="1"/>
</dbReference>
<keyword evidence="3 4" id="KW-0443">Lipid metabolism</keyword>
<keyword evidence="4" id="KW-0560">Oxidoreductase</keyword>
<dbReference type="GO" id="GO:0005777">
    <property type="term" value="C:peroxisome"/>
    <property type="evidence" value="ECO:0007669"/>
    <property type="project" value="TreeGrafter"/>
</dbReference>
<gene>
    <name evidence="7" type="ORF">GWI33_011224</name>
</gene>
<organism evidence="7 8">
    <name type="scientific">Rhynchophorus ferrugineus</name>
    <name type="common">Red palm weevil</name>
    <name type="synonym">Curculio ferrugineus</name>
    <dbReference type="NCBI Taxonomy" id="354439"/>
    <lineage>
        <taxon>Eukaryota</taxon>
        <taxon>Metazoa</taxon>
        <taxon>Ecdysozoa</taxon>
        <taxon>Arthropoda</taxon>
        <taxon>Hexapoda</taxon>
        <taxon>Insecta</taxon>
        <taxon>Pterygota</taxon>
        <taxon>Neoptera</taxon>
        <taxon>Endopterygota</taxon>
        <taxon>Coleoptera</taxon>
        <taxon>Polyphaga</taxon>
        <taxon>Cucujiformia</taxon>
        <taxon>Curculionidae</taxon>
        <taxon>Dryophthorinae</taxon>
        <taxon>Rhynchophorus</taxon>
    </lineage>
</organism>
<dbReference type="PANTHER" id="PTHR11011">
    <property type="entry name" value="MALE STERILITY PROTEIN 2-RELATED"/>
    <property type="match status" value="1"/>
</dbReference>
<comment type="similarity">
    <text evidence="1 4">Belongs to the fatty acyl-CoA reductase family.</text>
</comment>
<comment type="function">
    <text evidence="4">Catalyzes the reduction of fatty acyl-CoA to fatty alcohols.</text>
</comment>
<evidence type="ECO:0000259" key="5">
    <source>
        <dbReference type="Pfam" id="PF03015"/>
    </source>
</evidence>
<dbReference type="Proteomes" id="UP000625711">
    <property type="component" value="Unassembled WGS sequence"/>
</dbReference>
<dbReference type="AlphaFoldDB" id="A0A834MEW7"/>
<sequence length="287" mass="33474">LVDKILIVNAAQEPIPGWTDNLNGTVGILIACNTGLFRNLNADEDICLDNITVDIVIKAIILAVWKRSLSSVNKQIEVIHISAYQFRPLKIKDLGIIGMRETDEVPFEKAVWVPVFLCSASWAYFYLNFVLFQVLPSALLDVLVKLAGHKKFLVRVQRKAYTVNLVLGHFMNNNWTFKNDKFFALFDHLTDEEQRHFSFRYPQTTEELSAYVRNSLDYARVTIMKESKDIKPRTRRIRKIMRFLDTFFKMAFYCLCLWLIFVKCDMISSIGSFLYNNDCIRLLREYL</sequence>
<feature type="domain" description="Fatty acyl-CoA reductase C-terminal" evidence="5">
    <location>
        <begin position="132"/>
        <end position="224"/>
    </location>
</feature>